<keyword evidence="3" id="KW-1185">Reference proteome</keyword>
<comment type="caution">
    <text evidence="2">The sequence shown here is derived from an EMBL/GenBank/DDBJ whole genome shotgun (WGS) entry which is preliminary data.</text>
</comment>
<evidence type="ECO:0000313" key="3">
    <source>
        <dbReference type="Proteomes" id="UP001476798"/>
    </source>
</evidence>
<organism evidence="2 3">
    <name type="scientific">Goodea atripinnis</name>
    <dbReference type="NCBI Taxonomy" id="208336"/>
    <lineage>
        <taxon>Eukaryota</taxon>
        <taxon>Metazoa</taxon>
        <taxon>Chordata</taxon>
        <taxon>Craniata</taxon>
        <taxon>Vertebrata</taxon>
        <taxon>Euteleostomi</taxon>
        <taxon>Actinopterygii</taxon>
        <taxon>Neopterygii</taxon>
        <taxon>Teleostei</taxon>
        <taxon>Neoteleostei</taxon>
        <taxon>Acanthomorphata</taxon>
        <taxon>Ovalentaria</taxon>
        <taxon>Atherinomorphae</taxon>
        <taxon>Cyprinodontiformes</taxon>
        <taxon>Goodeidae</taxon>
        <taxon>Goodea</taxon>
    </lineage>
</organism>
<evidence type="ECO:0000256" key="1">
    <source>
        <dbReference type="SAM" id="MobiDB-lite"/>
    </source>
</evidence>
<sequence length="174" mass="19076">KSRGSSGVKGAELLMPPPVSYGGPAPSSLPPRFQPAGHPRPPLPPSPGAIAYDPYAPPHHHPPAARAPRYGVSSRSRRHLVAVNKDCQFGFPAETVEEPADLDPPIAYYQLDDASEVVFPAMPVRNQKHLSLQNQVAFQLRTISGWMLKLPLLTFCWSHQVFKGKQLSWGSLEE</sequence>
<reference evidence="2 3" key="1">
    <citation type="submission" date="2021-06" db="EMBL/GenBank/DDBJ databases">
        <authorList>
            <person name="Palmer J.M."/>
        </authorList>
    </citation>
    <scope>NUCLEOTIDE SEQUENCE [LARGE SCALE GENOMIC DNA]</scope>
    <source>
        <strain evidence="2 3">GA_2019</strain>
        <tissue evidence="2">Muscle</tissue>
    </source>
</reference>
<proteinExistence type="predicted"/>
<name>A0ABV0P8T1_9TELE</name>
<gene>
    <name evidence="2" type="ORF">GOODEAATRI_029386</name>
</gene>
<accession>A0ABV0P8T1</accession>
<dbReference type="EMBL" id="JAHRIO010064296">
    <property type="protein sequence ID" value="MEQ2179847.1"/>
    <property type="molecule type" value="Genomic_DNA"/>
</dbReference>
<evidence type="ECO:0000313" key="2">
    <source>
        <dbReference type="EMBL" id="MEQ2179847.1"/>
    </source>
</evidence>
<dbReference type="Proteomes" id="UP001476798">
    <property type="component" value="Unassembled WGS sequence"/>
</dbReference>
<protein>
    <submittedName>
        <fullName evidence="2">Uncharacterized protein</fullName>
    </submittedName>
</protein>
<feature type="compositionally biased region" description="Pro residues" evidence="1">
    <location>
        <begin position="27"/>
        <end position="47"/>
    </location>
</feature>
<feature type="non-terminal residue" evidence="2">
    <location>
        <position position="1"/>
    </location>
</feature>
<feature type="region of interest" description="Disordered" evidence="1">
    <location>
        <begin position="1"/>
        <end position="71"/>
    </location>
</feature>